<comment type="caution">
    <text evidence="4">The sequence shown here is derived from an EMBL/GenBank/DDBJ whole genome shotgun (WGS) entry which is preliminary data.</text>
</comment>
<reference evidence="4 5" key="1">
    <citation type="journal article" date="2018" name="PLoS Pathog.">
        <title>Evolution of structural diversity of trichothecenes, a family of toxins produced by plant pathogenic and entomopathogenic fungi.</title>
        <authorList>
            <person name="Proctor R.H."/>
            <person name="McCormick S.P."/>
            <person name="Kim H.S."/>
            <person name="Cardoza R.E."/>
            <person name="Stanley A.M."/>
            <person name="Lindo L."/>
            <person name="Kelly A."/>
            <person name="Brown D.W."/>
            <person name="Lee T."/>
            <person name="Vaughan M.M."/>
            <person name="Alexander N.J."/>
            <person name="Busman M."/>
            <person name="Gutierrez S."/>
        </authorList>
    </citation>
    <scope>NUCLEOTIDE SEQUENCE [LARGE SCALE GENOMIC DNA]</scope>
    <source>
        <strain evidence="4 5">NRRL 20695</strain>
    </source>
</reference>
<accession>A0A395S016</accession>
<feature type="compositionally biased region" description="Pro residues" evidence="2">
    <location>
        <begin position="610"/>
        <end position="621"/>
    </location>
</feature>
<evidence type="ECO:0000313" key="5">
    <source>
        <dbReference type="Proteomes" id="UP000266234"/>
    </source>
</evidence>
<evidence type="ECO:0000259" key="3">
    <source>
        <dbReference type="SMART" id="SM01017"/>
    </source>
</evidence>
<comment type="similarity">
    <text evidence="1">Belongs to the arrestin family. PalF/RIM8 subfamily.</text>
</comment>
<dbReference type="InterPro" id="IPR050357">
    <property type="entry name" value="Arrestin_domain-protein"/>
</dbReference>
<dbReference type="InterPro" id="IPR011022">
    <property type="entry name" value="Arrestin_C-like"/>
</dbReference>
<dbReference type="GO" id="GO:0031625">
    <property type="term" value="F:ubiquitin protein ligase binding"/>
    <property type="evidence" value="ECO:0007669"/>
    <property type="project" value="TreeGrafter"/>
</dbReference>
<gene>
    <name evidence="4" type="ORF">FLONG3_9157</name>
</gene>
<evidence type="ECO:0000256" key="1">
    <source>
        <dbReference type="ARBA" id="ARBA00037950"/>
    </source>
</evidence>
<feature type="region of interest" description="Disordered" evidence="2">
    <location>
        <begin position="1"/>
        <end position="64"/>
    </location>
</feature>
<feature type="compositionally biased region" description="Basic and acidic residues" evidence="2">
    <location>
        <begin position="750"/>
        <end position="762"/>
    </location>
</feature>
<dbReference type="Pfam" id="PF00339">
    <property type="entry name" value="Arrestin_N"/>
    <property type="match status" value="1"/>
</dbReference>
<organism evidence="4 5">
    <name type="scientific">Fusarium longipes</name>
    <dbReference type="NCBI Taxonomy" id="694270"/>
    <lineage>
        <taxon>Eukaryota</taxon>
        <taxon>Fungi</taxon>
        <taxon>Dikarya</taxon>
        <taxon>Ascomycota</taxon>
        <taxon>Pezizomycotina</taxon>
        <taxon>Sordariomycetes</taxon>
        <taxon>Hypocreomycetidae</taxon>
        <taxon>Hypocreales</taxon>
        <taxon>Nectriaceae</taxon>
        <taxon>Fusarium</taxon>
    </lineage>
</organism>
<dbReference type="Pfam" id="PF02752">
    <property type="entry name" value="Arrestin_C"/>
    <property type="match status" value="1"/>
</dbReference>
<dbReference type="InterPro" id="IPR014752">
    <property type="entry name" value="Arrestin-like_C"/>
</dbReference>
<feature type="compositionally biased region" description="Pro residues" evidence="2">
    <location>
        <begin position="646"/>
        <end position="659"/>
    </location>
</feature>
<feature type="compositionally biased region" description="Low complexity" evidence="2">
    <location>
        <begin position="790"/>
        <end position="802"/>
    </location>
</feature>
<feature type="domain" description="Arrestin C-terminal-like" evidence="3">
    <location>
        <begin position="333"/>
        <end position="506"/>
    </location>
</feature>
<feature type="compositionally biased region" description="Low complexity" evidence="2">
    <location>
        <begin position="17"/>
        <end position="64"/>
    </location>
</feature>
<feature type="compositionally biased region" description="Acidic residues" evidence="2">
    <location>
        <begin position="695"/>
        <end position="704"/>
    </location>
</feature>
<feature type="compositionally biased region" description="Low complexity" evidence="2">
    <location>
        <begin position="719"/>
        <end position="734"/>
    </location>
</feature>
<feature type="region of interest" description="Disordered" evidence="2">
    <location>
        <begin position="597"/>
        <end position="836"/>
    </location>
</feature>
<dbReference type="SMART" id="SM01017">
    <property type="entry name" value="Arrestin_C"/>
    <property type="match status" value="1"/>
</dbReference>
<evidence type="ECO:0000256" key="2">
    <source>
        <dbReference type="SAM" id="MobiDB-lite"/>
    </source>
</evidence>
<proteinExistence type="inferred from homology"/>
<feature type="region of interest" description="Disordered" evidence="2">
    <location>
        <begin position="285"/>
        <end position="322"/>
    </location>
</feature>
<feature type="compositionally biased region" description="Basic and acidic residues" evidence="2">
    <location>
        <begin position="666"/>
        <end position="676"/>
    </location>
</feature>
<feature type="compositionally biased region" description="Basic and acidic residues" evidence="2">
    <location>
        <begin position="774"/>
        <end position="788"/>
    </location>
</feature>
<dbReference type="EMBL" id="PXOG01000232">
    <property type="protein sequence ID" value="RGP65654.1"/>
    <property type="molecule type" value="Genomic_DNA"/>
</dbReference>
<dbReference type="AlphaFoldDB" id="A0A395S016"/>
<feature type="region of interest" description="Disordered" evidence="2">
    <location>
        <begin position="540"/>
        <end position="579"/>
    </location>
</feature>
<dbReference type="InterPro" id="IPR014756">
    <property type="entry name" value="Ig_E-set"/>
</dbReference>
<dbReference type="OrthoDB" id="7785529at2759"/>
<dbReference type="PANTHER" id="PTHR11188:SF161">
    <property type="entry name" value="PH-RESPONSE REGULATOR PROTEIN PALF_RIM8"/>
    <property type="match status" value="1"/>
</dbReference>
<keyword evidence="5" id="KW-1185">Reference proteome</keyword>
<dbReference type="SUPFAM" id="SSF81296">
    <property type="entry name" value="E set domains"/>
    <property type="match status" value="1"/>
</dbReference>
<feature type="compositionally biased region" description="Polar residues" evidence="2">
    <location>
        <begin position="631"/>
        <end position="644"/>
    </location>
</feature>
<name>A0A395S016_9HYPO</name>
<dbReference type="PANTHER" id="PTHR11188">
    <property type="entry name" value="ARRESTIN DOMAIN CONTAINING PROTEIN"/>
    <property type="match status" value="1"/>
</dbReference>
<dbReference type="InterPro" id="IPR011021">
    <property type="entry name" value="Arrestin-like_N"/>
</dbReference>
<dbReference type="GO" id="GO:0005829">
    <property type="term" value="C:cytosol"/>
    <property type="evidence" value="ECO:0007669"/>
    <property type="project" value="TreeGrafter"/>
</dbReference>
<dbReference type="Proteomes" id="UP000266234">
    <property type="component" value="Unassembled WGS sequence"/>
</dbReference>
<sequence length="836" mass="90147">MGRRSRSSPTLSNATEAPGPTNSTAPNTPNNIATSSPAESADSSTSHAQTAISPTASATSSTRPGFLSRFSLPLSLPLRNRNRNVTDFHIRAEEPHRRYSAGDNVRGAVVIVIVKPIRITHLTVSLHGYVRVLKDPTSVAKAQGTIVLPQNGDAARPRYHGNGLASLFQDEQVLSGEGRLEPGRYEFGFDLLFPDKGLPSSIDFERGTVSYMVTATLTRPTSIAPTSSCERKVTLVENVDVGLLHAPRPRTIFLEPISKRNRRRKSMVLDKSSIAHSEINELNTGHELTETPTEDYREHTTDPRSPIQSDLRSEVSGESGVRTLTSAKQQAVDKKTITATIELLKGGCLPGDAISVRVTVQHTKRVKSMTGVIVTLLRQGKIDSNPPNAFFDESMSQEDIARIDKEDVFPRSRTGLGGLSLTSSSSTSIFRKDLDQNIAPLIIDPNTMQTSVTVTVKLPDDSFPTIKGVPGEMISFKYLVEVVVDLGGRLSTQMQTAPTRIGAYSQASVDNNTYGPRRGANIADTSQMRHEKGVIAVSMETVVGTSDSSRSRKKSRPSPTSRSVQILESDEEEVIGQEPNYSEGAVLEHYPSNGPLSPAGYFSHHANGSRPPPIPSHPPQPYSQVPPLQPPSHSHGFSGSNTNGFAPPPPAPSYIPAPEIPNQNDLSEKERIRQAETRLLPSQPPGADPSTSSNLDDEDIYDAEDTPRVPDLNAGFDLSSPSAPSAPEAGPSAPTEDDVESAAVPPPGVVEDKQELERRRLLNEASAPPDVPEDMQRRRIDGSSREMDAQAEASAPSAPSAPLVADYDEFPGYGADTGPSDSSRHRGGEQLPAYQR</sequence>
<dbReference type="Gene3D" id="2.60.40.640">
    <property type="match status" value="2"/>
</dbReference>
<dbReference type="STRING" id="694270.A0A395S016"/>
<dbReference type="GO" id="GO:0030674">
    <property type="term" value="F:protein-macromolecule adaptor activity"/>
    <property type="evidence" value="ECO:0007669"/>
    <property type="project" value="TreeGrafter"/>
</dbReference>
<dbReference type="GO" id="GO:0070086">
    <property type="term" value="P:ubiquitin-dependent endocytosis"/>
    <property type="evidence" value="ECO:0007669"/>
    <property type="project" value="TreeGrafter"/>
</dbReference>
<evidence type="ECO:0000313" key="4">
    <source>
        <dbReference type="EMBL" id="RGP65654.1"/>
    </source>
</evidence>
<protein>
    <recommendedName>
        <fullName evidence="3">Arrestin C-terminal-like domain-containing protein</fullName>
    </recommendedName>
</protein>
<dbReference type="GO" id="GO:0005886">
    <property type="term" value="C:plasma membrane"/>
    <property type="evidence" value="ECO:0007669"/>
    <property type="project" value="TreeGrafter"/>
</dbReference>